<dbReference type="Gene3D" id="3.40.50.2300">
    <property type="match status" value="1"/>
</dbReference>
<dbReference type="CDD" id="cd05568">
    <property type="entry name" value="PTS_IIB_bgl_like"/>
    <property type="match status" value="1"/>
</dbReference>
<evidence type="ECO:0000313" key="8">
    <source>
        <dbReference type="EMBL" id="MBW7572750.1"/>
    </source>
</evidence>
<keyword evidence="4" id="KW-0804">Transcription</keyword>
<dbReference type="InterPro" id="IPR036390">
    <property type="entry name" value="WH_DNA-bd_sf"/>
</dbReference>
<evidence type="ECO:0000256" key="3">
    <source>
        <dbReference type="ARBA" id="ARBA00023015"/>
    </source>
</evidence>
<dbReference type="PROSITE" id="PS51094">
    <property type="entry name" value="PTS_EIIA_TYPE_2"/>
    <property type="match status" value="1"/>
</dbReference>
<reference evidence="8 9" key="1">
    <citation type="submission" date="2021-03" db="EMBL/GenBank/DDBJ databases">
        <title>Caproiciproducens sp. nov. isolated from feces of cow.</title>
        <authorList>
            <person name="Choi J.-Y."/>
        </authorList>
    </citation>
    <scope>NUCLEOTIDE SEQUENCE [LARGE SCALE GENOMIC DNA]</scope>
    <source>
        <strain evidence="8 9">AGMB10547</strain>
    </source>
</reference>
<dbReference type="Gene3D" id="1.10.1790.10">
    <property type="entry name" value="PRD domain"/>
    <property type="match status" value="2"/>
</dbReference>
<dbReference type="PROSITE" id="PS51372">
    <property type="entry name" value="PRD_2"/>
    <property type="match status" value="2"/>
</dbReference>
<dbReference type="InterPro" id="IPR036388">
    <property type="entry name" value="WH-like_DNA-bd_sf"/>
</dbReference>
<feature type="domain" description="PRD" evidence="7">
    <location>
        <begin position="309"/>
        <end position="416"/>
    </location>
</feature>
<dbReference type="Pfam" id="PF00874">
    <property type="entry name" value="PRD"/>
    <property type="match status" value="2"/>
</dbReference>
<dbReference type="PANTHER" id="PTHR30185:SF18">
    <property type="entry name" value="TRANSCRIPTIONAL REGULATOR MTLR"/>
    <property type="match status" value="1"/>
</dbReference>
<comment type="caution">
    <text evidence="8">The sequence shown here is derived from an EMBL/GenBank/DDBJ whole genome shotgun (WGS) entry which is preliminary data.</text>
</comment>
<evidence type="ECO:0000259" key="5">
    <source>
        <dbReference type="PROSITE" id="PS51094"/>
    </source>
</evidence>
<evidence type="ECO:0000256" key="4">
    <source>
        <dbReference type="ARBA" id="ARBA00023163"/>
    </source>
</evidence>
<dbReference type="SUPFAM" id="SSF46785">
    <property type="entry name" value="Winged helix' DNA-binding domain"/>
    <property type="match status" value="1"/>
</dbReference>
<feature type="domain" description="PRD" evidence="7">
    <location>
        <begin position="193"/>
        <end position="301"/>
    </location>
</feature>
<sequence>MTFTPRLNHLFRILLKNTEPVSVSELAALLNTSKRTLFRDMENVDSQLHAYNLKINAKSGVGIRLEGSEQDRDRLAQALLSEEEPEPMDKESRRKRLILEILKNQSVQKLYYYSNLFKVSEGTISNDMDVIADWFRKNDLDLSRRQGYGVALEGTEEAYRRALSQFIYENISREEYWEASVGPDGKPAEEIDVYPLLDAKIFNQVISALKTIPSKKLERFTESSRFRLVIYLSIAVERIIRQKTISMEPDAIRKLKATEDYALADTVADMLEDSFRFKICDEERAYICIHIKSAKQKYIDKDPDDDFYIDHYELIRMIYRMIDRFDPEQAQELKTDEVLLSGLIVHLDPTLIRLKHNMAIQNNMLEQIRTMYPDIFEKSKNAAQVIWESYGFAVPDAEIGYLATHFGAAVIRMKERKLQRKIVTIGVVCASGIGISYLMSSRIKNTFKSDVLIKTYAQEDLAEGSPPDMDILVSSFPLKDVPYSYLLVSPLPTDEDLEKIREEINRCAYVEAGQFPPETKSGGSSGQMHKTWDMAESIQSVLSQFEISYTDENIKFAELVNQASQRFGNSDANRRLIFNDLLAREKISSQVVFDYQFALLHAKTGGVSKPVFAVILPSRPPFCSEYLQNAVLAVVMLIPKGSDGKENSQMMGKLSSALIEDEDFLNALKSGNRDLSYTKIQEILEGYFTQKIKELYL</sequence>
<dbReference type="InterPro" id="IPR002178">
    <property type="entry name" value="PTS_EIIA_type-2_dom"/>
</dbReference>
<evidence type="ECO:0000259" key="7">
    <source>
        <dbReference type="PROSITE" id="PS51372"/>
    </source>
</evidence>
<proteinExistence type="predicted"/>
<keyword evidence="2" id="KW-0677">Repeat</keyword>
<dbReference type="SUPFAM" id="SSF52794">
    <property type="entry name" value="PTS system IIB component-like"/>
    <property type="match status" value="1"/>
</dbReference>
<dbReference type="Pfam" id="PF00359">
    <property type="entry name" value="PTS_EIIA_2"/>
    <property type="match status" value="1"/>
</dbReference>
<gene>
    <name evidence="8" type="ORF">J5W02_07970</name>
</gene>
<evidence type="ECO:0000256" key="2">
    <source>
        <dbReference type="ARBA" id="ARBA00022737"/>
    </source>
</evidence>
<organism evidence="8 9">
    <name type="scientific">Caproiciproducens faecalis</name>
    <dbReference type="NCBI Taxonomy" id="2820301"/>
    <lineage>
        <taxon>Bacteria</taxon>
        <taxon>Bacillati</taxon>
        <taxon>Bacillota</taxon>
        <taxon>Clostridia</taxon>
        <taxon>Eubacteriales</taxon>
        <taxon>Acutalibacteraceae</taxon>
        <taxon>Caproiciproducens</taxon>
    </lineage>
</organism>
<dbReference type="PANTHER" id="PTHR30185">
    <property type="entry name" value="CRYPTIC BETA-GLUCOSIDE BGL OPERON ANTITERMINATOR"/>
    <property type="match status" value="1"/>
</dbReference>
<dbReference type="EMBL" id="JAGFNZ010000002">
    <property type="protein sequence ID" value="MBW7572750.1"/>
    <property type="molecule type" value="Genomic_DNA"/>
</dbReference>
<dbReference type="InterPro" id="IPR036095">
    <property type="entry name" value="PTS_EIIB-like_sf"/>
</dbReference>
<dbReference type="PROSITE" id="PS51099">
    <property type="entry name" value="PTS_EIIB_TYPE_2"/>
    <property type="match status" value="1"/>
</dbReference>
<dbReference type="InterPro" id="IPR013196">
    <property type="entry name" value="HTH_11"/>
</dbReference>
<dbReference type="InterPro" id="IPR013011">
    <property type="entry name" value="PTS_EIIB_2"/>
</dbReference>
<dbReference type="Pfam" id="PF08279">
    <property type="entry name" value="HTH_11"/>
    <property type="match status" value="1"/>
</dbReference>
<dbReference type="Gene3D" id="3.40.930.10">
    <property type="entry name" value="Mannitol-specific EII, Chain A"/>
    <property type="match status" value="1"/>
</dbReference>
<dbReference type="Proteomes" id="UP000719942">
    <property type="component" value="Unassembled WGS sequence"/>
</dbReference>
<dbReference type="InterPro" id="IPR011608">
    <property type="entry name" value="PRD"/>
</dbReference>
<feature type="domain" description="PTS EIIA type-2" evidence="5">
    <location>
        <begin position="540"/>
        <end position="687"/>
    </location>
</feature>
<keyword evidence="3" id="KW-0805">Transcription regulation</keyword>
<evidence type="ECO:0000259" key="6">
    <source>
        <dbReference type="PROSITE" id="PS51099"/>
    </source>
</evidence>
<protein>
    <submittedName>
        <fullName evidence="8">BglG family transcription antiterminator</fullName>
    </submittedName>
</protein>
<dbReference type="InterPro" id="IPR050661">
    <property type="entry name" value="BglG_antiterminators"/>
</dbReference>
<dbReference type="InterPro" id="IPR016152">
    <property type="entry name" value="PTrfase/Anion_transptr"/>
</dbReference>
<dbReference type="Gene3D" id="1.10.10.10">
    <property type="entry name" value="Winged helix-like DNA-binding domain superfamily/Winged helix DNA-binding domain"/>
    <property type="match status" value="1"/>
</dbReference>
<keyword evidence="1" id="KW-0808">Transferase</keyword>
<dbReference type="SUPFAM" id="SSF55804">
    <property type="entry name" value="Phoshotransferase/anion transport protein"/>
    <property type="match status" value="1"/>
</dbReference>
<keyword evidence="9" id="KW-1185">Reference proteome</keyword>
<dbReference type="SUPFAM" id="SSF63520">
    <property type="entry name" value="PTS-regulatory domain, PRD"/>
    <property type="match status" value="2"/>
</dbReference>
<evidence type="ECO:0000313" key="9">
    <source>
        <dbReference type="Proteomes" id="UP000719942"/>
    </source>
</evidence>
<name>A0ABS7DPL4_9FIRM</name>
<accession>A0ABS7DPL4</accession>
<dbReference type="InterPro" id="IPR036634">
    <property type="entry name" value="PRD_sf"/>
</dbReference>
<dbReference type="RefSeq" id="WP_219965134.1">
    <property type="nucleotide sequence ID" value="NZ_JAGFNZ010000002.1"/>
</dbReference>
<evidence type="ECO:0000256" key="1">
    <source>
        <dbReference type="ARBA" id="ARBA00022679"/>
    </source>
</evidence>
<feature type="domain" description="PTS EIIB type-2" evidence="6">
    <location>
        <begin position="420"/>
        <end position="512"/>
    </location>
</feature>